<comment type="caution">
    <text evidence="2">The sequence shown here is derived from an EMBL/GenBank/DDBJ whole genome shotgun (WGS) entry which is preliminary data.</text>
</comment>
<evidence type="ECO:0000259" key="1">
    <source>
        <dbReference type="Pfam" id="PF12697"/>
    </source>
</evidence>
<protein>
    <submittedName>
        <fullName evidence="2">Alpha/beta hydrolase</fullName>
    </submittedName>
</protein>
<evidence type="ECO:0000313" key="3">
    <source>
        <dbReference type="Proteomes" id="UP000292884"/>
    </source>
</evidence>
<dbReference type="InterPro" id="IPR000073">
    <property type="entry name" value="AB_hydrolase_1"/>
</dbReference>
<dbReference type="OrthoDB" id="9814966at2"/>
<evidence type="ECO:0000313" key="2">
    <source>
        <dbReference type="EMBL" id="TCC88530.1"/>
    </source>
</evidence>
<sequence length="260" mass="29555">MKIVKPKTIVLITGAFVSYAGWEEWKTFFEENGYTVIVPSGPHKEAPAPVLRQRHPDAAIASLTMAQLLDYYQNIITQLPEKPILIGHSLGGLVTQLLVQRGLATMGVCYHSVAPAGVLSFAWSFLKSVTPALGIFSSTKKTYLMSFKHWQYTFTNGMSLADQQDSYNKSVIPESRNLMRDGLRSISKVDFNRPHVPLLFVSGDIDHIMPASLNLTNFKKYKHKNSVTEYKEFKGRNHYAMSQPTWKEDINFILNWIRER</sequence>
<feature type="domain" description="AB hydrolase-1" evidence="1">
    <location>
        <begin position="9"/>
        <end position="244"/>
    </location>
</feature>
<gene>
    <name evidence="2" type="ORF">EZ428_17980</name>
</gene>
<dbReference type="Gene3D" id="3.40.50.1820">
    <property type="entry name" value="alpha/beta hydrolase"/>
    <property type="match status" value="1"/>
</dbReference>
<name>A0A4R0MP14_9SPHI</name>
<dbReference type="AlphaFoldDB" id="A0A4R0MP14"/>
<dbReference type="Proteomes" id="UP000292884">
    <property type="component" value="Unassembled WGS sequence"/>
</dbReference>
<keyword evidence="2" id="KW-0378">Hydrolase</keyword>
<dbReference type="SUPFAM" id="SSF53474">
    <property type="entry name" value="alpha/beta-Hydrolases"/>
    <property type="match status" value="1"/>
</dbReference>
<accession>A0A4R0MP14</accession>
<dbReference type="RefSeq" id="WP_131554584.1">
    <property type="nucleotide sequence ID" value="NZ_SJSK01000005.1"/>
</dbReference>
<reference evidence="2 3" key="1">
    <citation type="submission" date="2019-02" db="EMBL/GenBank/DDBJ databases">
        <title>Pedobacter sp. RP-1-13 sp. nov., isolated from Arctic soil.</title>
        <authorList>
            <person name="Dahal R.H."/>
        </authorList>
    </citation>
    <scope>NUCLEOTIDE SEQUENCE [LARGE SCALE GENOMIC DNA]</scope>
    <source>
        <strain evidence="2 3">RP-1-13</strain>
    </source>
</reference>
<dbReference type="Pfam" id="PF12697">
    <property type="entry name" value="Abhydrolase_6"/>
    <property type="match status" value="1"/>
</dbReference>
<dbReference type="InterPro" id="IPR029058">
    <property type="entry name" value="AB_hydrolase_fold"/>
</dbReference>
<proteinExistence type="predicted"/>
<dbReference type="EMBL" id="SJSK01000005">
    <property type="protein sequence ID" value="TCC88530.1"/>
    <property type="molecule type" value="Genomic_DNA"/>
</dbReference>
<keyword evidence="3" id="KW-1185">Reference proteome</keyword>
<dbReference type="GO" id="GO:0016787">
    <property type="term" value="F:hydrolase activity"/>
    <property type="evidence" value="ECO:0007669"/>
    <property type="project" value="UniProtKB-KW"/>
</dbReference>
<organism evidence="2 3">
    <name type="scientific">Pedobacter frigiditerrae</name>
    <dbReference type="NCBI Taxonomy" id="2530452"/>
    <lineage>
        <taxon>Bacteria</taxon>
        <taxon>Pseudomonadati</taxon>
        <taxon>Bacteroidota</taxon>
        <taxon>Sphingobacteriia</taxon>
        <taxon>Sphingobacteriales</taxon>
        <taxon>Sphingobacteriaceae</taxon>
        <taxon>Pedobacter</taxon>
    </lineage>
</organism>